<dbReference type="Proteomes" id="UP000195607">
    <property type="component" value="Chromosome I"/>
</dbReference>
<proteinExistence type="predicted"/>
<evidence type="ECO:0000313" key="1">
    <source>
        <dbReference type="EMBL" id="SIM34009.1"/>
    </source>
</evidence>
<gene>
    <name evidence="1" type="ORF">CSP5_0179</name>
</gene>
<organism evidence="1 2">
    <name type="scientific">Cuniculiplasma divulgatum</name>
    <dbReference type="NCBI Taxonomy" id="1673428"/>
    <lineage>
        <taxon>Archaea</taxon>
        <taxon>Methanobacteriati</taxon>
        <taxon>Thermoplasmatota</taxon>
        <taxon>Thermoplasmata</taxon>
        <taxon>Thermoplasmatales</taxon>
        <taxon>Cuniculiplasmataceae</taxon>
        <taxon>Cuniculiplasma</taxon>
    </lineage>
</organism>
<name>A0A1N5SDE5_9ARCH</name>
<dbReference type="AlphaFoldDB" id="A0A1N5SDE5"/>
<sequence>MKYEHTAIAMKDQRKVIPINSIHIPVIDAGLFVVASCTDTRTIIIRKARKYVKKTAKIEIISLSHAISFFSDFKRWQFPRLPRQYGFSVS</sequence>
<dbReference type="EMBL" id="LT671858">
    <property type="protein sequence ID" value="SIM34009.1"/>
    <property type="molecule type" value="Genomic_DNA"/>
</dbReference>
<protein>
    <submittedName>
        <fullName evidence="1">Uncharacterized protein</fullName>
    </submittedName>
</protein>
<accession>A0A1N5SDE5</accession>
<evidence type="ECO:0000313" key="2">
    <source>
        <dbReference type="Proteomes" id="UP000195607"/>
    </source>
</evidence>
<reference evidence="1 2" key="1">
    <citation type="submission" date="2016-04" db="EMBL/GenBank/DDBJ databases">
        <authorList>
            <person name="Evans L.H."/>
            <person name="Alamgir A."/>
            <person name="Owens N."/>
            <person name="Weber N.D."/>
            <person name="Virtaneva K."/>
            <person name="Barbian K."/>
            <person name="Babar A."/>
            <person name="Rosenke K."/>
        </authorList>
    </citation>
    <scope>NUCLEOTIDE SEQUENCE [LARGE SCALE GENOMIC DNA]</scope>
    <source>
        <strain evidence="2">S5(T) (JCM 30642 \VKM B-2941)</strain>
    </source>
</reference>